<organism evidence="1 2">
    <name type="scientific">Actinophytocola gossypii</name>
    <dbReference type="NCBI Taxonomy" id="2812003"/>
    <lineage>
        <taxon>Bacteria</taxon>
        <taxon>Bacillati</taxon>
        <taxon>Actinomycetota</taxon>
        <taxon>Actinomycetes</taxon>
        <taxon>Pseudonocardiales</taxon>
        <taxon>Pseudonocardiaceae</taxon>
    </lineage>
</organism>
<gene>
    <name evidence="1" type="ORF">JT362_16060</name>
</gene>
<reference evidence="1 2" key="1">
    <citation type="submission" date="2021-02" db="EMBL/GenBank/DDBJ databases">
        <title>Actinophytocola xerophila sp. nov., isolated from soil of cotton cropping field.</title>
        <authorList>
            <person name="Huang R."/>
            <person name="Chen X."/>
            <person name="Ge X."/>
            <person name="Liu W."/>
        </authorList>
    </citation>
    <scope>NUCLEOTIDE SEQUENCE [LARGE SCALE GENOMIC DNA]</scope>
    <source>
        <strain evidence="1 2">S1-96</strain>
    </source>
</reference>
<dbReference type="RefSeq" id="WP_260192027.1">
    <property type="nucleotide sequence ID" value="NZ_JAFFZE010000012.1"/>
</dbReference>
<comment type="caution">
    <text evidence="1">The sequence shown here is derived from an EMBL/GenBank/DDBJ whole genome shotgun (WGS) entry which is preliminary data.</text>
</comment>
<dbReference type="Proteomes" id="UP001156441">
    <property type="component" value="Unassembled WGS sequence"/>
</dbReference>
<evidence type="ECO:0000313" key="2">
    <source>
        <dbReference type="Proteomes" id="UP001156441"/>
    </source>
</evidence>
<sequence length="127" mass="13891">MAANDDEIFAKVRQFLIDEGGEASLDLTGPNAVVQILDDDGRMFTVFANEDGVLDIDDDELAVASEKASLPQGLADMATCYVECRWADLFARTVRRLEEALAEPIWVIDSDGVVWPAASVDPTRVML</sequence>
<dbReference type="EMBL" id="JAFFZE010000012">
    <property type="protein sequence ID" value="MCT2584635.1"/>
    <property type="molecule type" value="Genomic_DNA"/>
</dbReference>
<accession>A0ABT2JB07</accession>
<name>A0ABT2JB07_9PSEU</name>
<protein>
    <submittedName>
        <fullName evidence="1">Uncharacterized protein</fullName>
    </submittedName>
</protein>
<proteinExistence type="predicted"/>
<keyword evidence="2" id="KW-1185">Reference proteome</keyword>
<evidence type="ECO:0000313" key="1">
    <source>
        <dbReference type="EMBL" id="MCT2584635.1"/>
    </source>
</evidence>